<name>A0A7G8Q981_9GAMM</name>
<keyword evidence="3" id="KW-1185">Reference proteome</keyword>
<feature type="compositionally biased region" description="Low complexity" evidence="1">
    <location>
        <begin position="123"/>
        <end position="133"/>
    </location>
</feature>
<sequence>MPAPDGGTHMNKRIGSIGTAGMAIALSLACSTSGAQDLGKLGSMIPGGSSSMTSGSMGNVAGLLEYCVKNNYLGGNSGASGIQNQLMGKLGGGSNSSSSSSGSGSSTSDMLGQLTGSKKKSSDSTASTSGSATNDPGYLSGAKGILQGHDGQSMDLNSLGGGSSDLKSQMTTKVCDTVLKQGKSFLKM</sequence>
<gene>
    <name evidence="2" type="ORF">H8F01_09635</name>
</gene>
<feature type="region of interest" description="Disordered" evidence="1">
    <location>
        <begin position="90"/>
        <end position="167"/>
    </location>
</feature>
<feature type="compositionally biased region" description="Low complexity" evidence="1">
    <location>
        <begin position="95"/>
        <end position="108"/>
    </location>
</feature>
<accession>A0A7G8Q981</accession>
<proteinExistence type="predicted"/>
<protein>
    <submittedName>
        <fullName evidence="2">DUF2501 domain-containing protein</fullName>
    </submittedName>
</protein>
<evidence type="ECO:0000256" key="1">
    <source>
        <dbReference type="SAM" id="MobiDB-lite"/>
    </source>
</evidence>
<evidence type="ECO:0000313" key="3">
    <source>
        <dbReference type="Proteomes" id="UP000515873"/>
    </source>
</evidence>
<reference evidence="2 3" key="1">
    <citation type="submission" date="2020-08" db="EMBL/GenBank/DDBJ databases">
        <title>Dyella sp. G9 isolated from forest soil.</title>
        <authorList>
            <person name="Fu J."/>
            <person name="Qiu L."/>
        </authorList>
    </citation>
    <scope>NUCLEOTIDE SEQUENCE [LARGE SCALE GENOMIC DNA]</scope>
    <source>
        <strain evidence="2 3">G9</strain>
    </source>
</reference>
<dbReference type="EMBL" id="CP060412">
    <property type="protein sequence ID" value="QNK03339.1"/>
    <property type="molecule type" value="Genomic_DNA"/>
</dbReference>
<organism evidence="2 3">
    <name type="scientific">Dyella telluris</name>
    <dbReference type="NCBI Taxonomy" id="2763498"/>
    <lineage>
        <taxon>Bacteria</taxon>
        <taxon>Pseudomonadati</taxon>
        <taxon>Pseudomonadota</taxon>
        <taxon>Gammaproteobacteria</taxon>
        <taxon>Lysobacterales</taxon>
        <taxon>Rhodanobacteraceae</taxon>
        <taxon>Dyella</taxon>
    </lineage>
</organism>
<evidence type="ECO:0000313" key="2">
    <source>
        <dbReference type="EMBL" id="QNK03339.1"/>
    </source>
</evidence>
<dbReference type="InterPro" id="IPR019637">
    <property type="entry name" value="DUF2501"/>
</dbReference>
<dbReference type="KEGG" id="dtl:H8F01_09635"/>
<dbReference type="Pfam" id="PF10696">
    <property type="entry name" value="DUF2501"/>
    <property type="match status" value="2"/>
</dbReference>
<dbReference type="AlphaFoldDB" id="A0A7G8Q981"/>
<dbReference type="Proteomes" id="UP000515873">
    <property type="component" value="Chromosome"/>
</dbReference>